<dbReference type="KEGG" id="sacd:HS1genome_2205"/>
<evidence type="ECO:0008006" key="5">
    <source>
        <dbReference type="Google" id="ProtNLM"/>
    </source>
</evidence>
<feature type="transmembrane region" description="Helical" evidence="1">
    <location>
        <begin position="148"/>
        <end position="172"/>
    </location>
</feature>
<feature type="transmembrane region" description="Helical" evidence="1">
    <location>
        <begin position="115"/>
        <end position="141"/>
    </location>
</feature>
<reference evidence="3" key="1">
    <citation type="journal article" date="2014" name="Int. J. Syst. Evol. Microbiol.">
        <title>Complete genome sequence of Corynebacterium casei LMG S-19264T (=DSM 44701T), isolated from a smear-ripened cheese.</title>
        <authorList>
            <consortium name="US DOE Joint Genome Institute (JGI-PGF)"/>
            <person name="Walter F."/>
            <person name="Albersmeier A."/>
            <person name="Kalinowski J."/>
            <person name="Ruckert C."/>
        </authorList>
    </citation>
    <scope>NUCLEOTIDE SEQUENCE</scope>
    <source>
        <strain evidence="3">JCM 31740</strain>
    </source>
</reference>
<reference evidence="2" key="3">
    <citation type="journal article" date="2019" name="BMC Res. Notes">
        <title>Complete genome sequence of the Sulfodiicoccus acidiphilus strain HS-1T, the first crenarchaeon that lacks polB3, isolated from an acidic hot spring in Ohwaku-dani, Hakone, Japan.</title>
        <authorList>
            <person name="Sakai H.D."/>
            <person name="Kurosawa N."/>
        </authorList>
    </citation>
    <scope>NUCLEOTIDE SEQUENCE</scope>
    <source>
        <strain evidence="2">HS-1</strain>
    </source>
</reference>
<accession>A0A348B6L4</accession>
<dbReference type="RefSeq" id="WP_126451073.1">
    <property type="nucleotide sequence ID" value="NZ_AP018553.1"/>
</dbReference>
<dbReference type="Proteomes" id="UP000276741">
    <property type="component" value="Chromosome"/>
</dbReference>
<keyword evidence="1" id="KW-0812">Transmembrane</keyword>
<dbReference type="AlphaFoldDB" id="A0A348B6L4"/>
<keyword evidence="1" id="KW-1133">Transmembrane helix</keyword>
<dbReference type="GeneID" id="38667661"/>
<protein>
    <recommendedName>
        <fullName evidence="5">ECF transporter S component</fullName>
    </recommendedName>
</protein>
<evidence type="ECO:0000313" key="3">
    <source>
        <dbReference type="EMBL" id="GGT96534.1"/>
    </source>
</evidence>
<organism evidence="2 4">
    <name type="scientific">Sulfodiicoccus acidiphilus</name>
    <dbReference type="NCBI Taxonomy" id="1670455"/>
    <lineage>
        <taxon>Archaea</taxon>
        <taxon>Thermoproteota</taxon>
        <taxon>Thermoprotei</taxon>
        <taxon>Sulfolobales</taxon>
        <taxon>Sulfolobaceae</taxon>
        <taxon>Sulfodiicoccus</taxon>
    </lineage>
</organism>
<dbReference type="Proteomes" id="UP000616143">
    <property type="component" value="Unassembled WGS sequence"/>
</dbReference>
<keyword evidence="4" id="KW-1185">Reference proteome</keyword>
<dbReference type="OrthoDB" id="34590at2157"/>
<reference evidence="3" key="4">
    <citation type="submission" date="2020-09" db="EMBL/GenBank/DDBJ databases">
        <authorList>
            <person name="Sun Q."/>
            <person name="Ohkuma M."/>
        </authorList>
    </citation>
    <scope>NUCLEOTIDE SEQUENCE</scope>
    <source>
        <strain evidence="3">JCM 31740</strain>
    </source>
</reference>
<name>A0A348B6L4_9CREN</name>
<evidence type="ECO:0000313" key="2">
    <source>
        <dbReference type="EMBL" id="BBD73816.1"/>
    </source>
</evidence>
<evidence type="ECO:0000313" key="4">
    <source>
        <dbReference type="Proteomes" id="UP000276741"/>
    </source>
</evidence>
<dbReference type="EMBL" id="BMQS01000010">
    <property type="protein sequence ID" value="GGT96534.1"/>
    <property type="molecule type" value="Genomic_DNA"/>
</dbReference>
<dbReference type="EMBL" id="AP018553">
    <property type="protein sequence ID" value="BBD73816.1"/>
    <property type="molecule type" value="Genomic_DNA"/>
</dbReference>
<gene>
    <name evidence="3" type="ORF">GCM10007116_12680</name>
    <name evidence="2" type="ORF">HS1genome_2205</name>
</gene>
<proteinExistence type="predicted"/>
<sequence length="178" mass="18341">MKRETRRLIVYGTVFSVASFGVAAAMSLSAGLFAVSGPVGVFLDPVLNLTIPLLLVSIGFQVINARGGPIVMGLVSAALFAVAFLPFLSITNLVVGTAVEGSSRVLGYRGRRAVVINTALAGGLEGILSVVLGALFIGYVLQPDLALLFTAVYFVESTVVGFAGSSLGSYLIKSGVLK</sequence>
<feature type="transmembrane region" description="Helical" evidence="1">
    <location>
        <begin position="70"/>
        <end position="95"/>
    </location>
</feature>
<reference evidence="4" key="2">
    <citation type="submission" date="2018-04" db="EMBL/GenBank/DDBJ databases">
        <title>Complete genome sequence of Sulfodiicoccus acidiphilus strain HS-1.</title>
        <authorList>
            <person name="Sakai H.D."/>
            <person name="Kurosawa N."/>
        </authorList>
    </citation>
    <scope>NUCLEOTIDE SEQUENCE [LARGE SCALE GENOMIC DNA]</scope>
    <source>
        <strain evidence="4">HS-1</strain>
    </source>
</reference>
<evidence type="ECO:0000256" key="1">
    <source>
        <dbReference type="SAM" id="Phobius"/>
    </source>
</evidence>
<feature type="transmembrane region" description="Helical" evidence="1">
    <location>
        <begin position="9"/>
        <end position="34"/>
    </location>
</feature>
<keyword evidence="1" id="KW-0472">Membrane</keyword>